<keyword evidence="10 12" id="KW-0472">Membrane</keyword>
<accession>A0A1W0WD42</accession>
<keyword evidence="7" id="KW-0630">Potassium</keyword>
<keyword evidence="11" id="KW-0407">Ion channel</keyword>
<keyword evidence="5 12" id="KW-0812">Transmembrane</keyword>
<dbReference type="OrthoDB" id="195817at2759"/>
<evidence type="ECO:0000256" key="1">
    <source>
        <dbReference type="ARBA" id="ARBA00004127"/>
    </source>
</evidence>
<sequence>MDPELFLDVANYIKEVHHIAYPLFDVAHFAMSCIHVRDDMSPNFLVVSRKHPLACWISCMLSCFAGYILANALLGEMPLAPLKDPKEVGLASLVWYLIFYSPFDIVYTLCKWFPVKLILSLLKEVQRVHKVHAGVHHTAKMYPHAYLVQVIIGVVKGAGAGFSKIAERFIRGTWIPTGHEFLQPTFPTKACAAAALLFVAEANTTYITAPHSFVYLGVVIFFVYFKFSSMMFSIHDPFMPLENLFCATFMGGVWDAISRALMSAREKPATKVPGVANGDADKKKL</sequence>
<protein>
    <submittedName>
        <fullName evidence="13">Trimeric intracellular cation channel type B</fullName>
    </submittedName>
</protein>
<evidence type="ECO:0000313" key="14">
    <source>
        <dbReference type="Proteomes" id="UP000192578"/>
    </source>
</evidence>
<comment type="caution">
    <text evidence="13">The sequence shown here is derived from an EMBL/GenBank/DDBJ whole genome shotgun (WGS) entry which is preliminary data.</text>
</comment>
<keyword evidence="4" id="KW-0633">Potassium transport</keyword>
<name>A0A1W0WD42_HYPEX</name>
<dbReference type="Proteomes" id="UP000192578">
    <property type="component" value="Unassembled WGS sequence"/>
</dbReference>
<evidence type="ECO:0000256" key="5">
    <source>
        <dbReference type="ARBA" id="ARBA00022692"/>
    </source>
</evidence>
<evidence type="ECO:0000256" key="6">
    <source>
        <dbReference type="ARBA" id="ARBA00022826"/>
    </source>
</evidence>
<dbReference type="GO" id="GO:0005267">
    <property type="term" value="F:potassium channel activity"/>
    <property type="evidence" value="ECO:0007669"/>
    <property type="project" value="UniProtKB-KW"/>
</dbReference>
<reference evidence="14" key="1">
    <citation type="submission" date="2017-01" db="EMBL/GenBank/DDBJ databases">
        <title>Comparative genomics of anhydrobiosis in the tardigrade Hypsibius dujardini.</title>
        <authorList>
            <person name="Yoshida Y."/>
            <person name="Koutsovoulos G."/>
            <person name="Laetsch D."/>
            <person name="Stevens L."/>
            <person name="Kumar S."/>
            <person name="Horikawa D."/>
            <person name="Ishino K."/>
            <person name="Komine S."/>
            <person name="Tomita M."/>
            <person name="Blaxter M."/>
            <person name="Arakawa K."/>
        </authorList>
    </citation>
    <scope>NUCLEOTIDE SEQUENCE [LARGE SCALE GENOMIC DNA]</scope>
    <source>
        <strain evidence="14">Z151</strain>
    </source>
</reference>
<dbReference type="GO" id="GO:0016020">
    <property type="term" value="C:membrane"/>
    <property type="evidence" value="ECO:0007669"/>
    <property type="project" value="InterPro"/>
</dbReference>
<evidence type="ECO:0000313" key="13">
    <source>
        <dbReference type="EMBL" id="OQV13109.1"/>
    </source>
</evidence>
<evidence type="ECO:0000256" key="9">
    <source>
        <dbReference type="ARBA" id="ARBA00023065"/>
    </source>
</evidence>
<evidence type="ECO:0000256" key="8">
    <source>
        <dbReference type="ARBA" id="ARBA00022989"/>
    </source>
</evidence>
<evidence type="ECO:0000256" key="7">
    <source>
        <dbReference type="ARBA" id="ARBA00022958"/>
    </source>
</evidence>
<dbReference type="Pfam" id="PF05197">
    <property type="entry name" value="TRIC"/>
    <property type="match status" value="1"/>
</dbReference>
<dbReference type="AlphaFoldDB" id="A0A1W0WD42"/>
<organism evidence="13 14">
    <name type="scientific">Hypsibius exemplaris</name>
    <name type="common">Freshwater tardigrade</name>
    <dbReference type="NCBI Taxonomy" id="2072580"/>
    <lineage>
        <taxon>Eukaryota</taxon>
        <taxon>Metazoa</taxon>
        <taxon>Ecdysozoa</taxon>
        <taxon>Tardigrada</taxon>
        <taxon>Eutardigrada</taxon>
        <taxon>Parachela</taxon>
        <taxon>Hypsibioidea</taxon>
        <taxon>Hypsibiidae</taxon>
        <taxon>Hypsibius</taxon>
    </lineage>
</organism>
<evidence type="ECO:0000256" key="11">
    <source>
        <dbReference type="ARBA" id="ARBA00023303"/>
    </source>
</evidence>
<evidence type="ECO:0000256" key="10">
    <source>
        <dbReference type="ARBA" id="ARBA00023136"/>
    </source>
</evidence>
<dbReference type="PANTHER" id="PTHR12454:SF11">
    <property type="entry name" value="GH25683P"/>
    <property type="match status" value="1"/>
</dbReference>
<dbReference type="PANTHER" id="PTHR12454">
    <property type="entry name" value="TRIMERIC INTRACELLULAR CATION CHANNEL"/>
    <property type="match status" value="1"/>
</dbReference>
<evidence type="ECO:0000256" key="2">
    <source>
        <dbReference type="ARBA" id="ARBA00005766"/>
    </source>
</evidence>
<evidence type="ECO:0000256" key="4">
    <source>
        <dbReference type="ARBA" id="ARBA00022538"/>
    </source>
</evidence>
<dbReference type="EMBL" id="MTYJ01000130">
    <property type="protein sequence ID" value="OQV13109.1"/>
    <property type="molecule type" value="Genomic_DNA"/>
</dbReference>
<dbReference type="InterPro" id="IPR007866">
    <property type="entry name" value="TRIC_channel"/>
</dbReference>
<dbReference type="GO" id="GO:0012505">
    <property type="term" value="C:endomembrane system"/>
    <property type="evidence" value="ECO:0007669"/>
    <property type="project" value="UniProtKB-SubCell"/>
</dbReference>
<comment type="similarity">
    <text evidence="2">Belongs to the TMEM38 family.</text>
</comment>
<feature type="transmembrane region" description="Helical" evidence="12">
    <location>
        <begin position="53"/>
        <end position="73"/>
    </location>
</feature>
<keyword evidence="14" id="KW-1185">Reference proteome</keyword>
<keyword evidence="8 12" id="KW-1133">Transmembrane helix</keyword>
<proteinExistence type="inferred from homology"/>
<comment type="subcellular location">
    <subcellularLocation>
        <location evidence="1">Endomembrane system</location>
        <topology evidence="1">Multi-pass membrane protein</topology>
    </subcellularLocation>
</comment>
<feature type="transmembrane region" description="Helical" evidence="12">
    <location>
        <begin position="93"/>
        <end position="113"/>
    </location>
</feature>
<gene>
    <name evidence="13" type="ORF">BV898_12649</name>
</gene>
<dbReference type="GO" id="GO:0042802">
    <property type="term" value="F:identical protein binding"/>
    <property type="evidence" value="ECO:0007669"/>
    <property type="project" value="InterPro"/>
</dbReference>
<keyword evidence="6" id="KW-0631">Potassium channel</keyword>
<feature type="transmembrane region" description="Helical" evidence="12">
    <location>
        <begin position="213"/>
        <end position="232"/>
    </location>
</feature>
<keyword evidence="9" id="KW-0406">Ion transport</keyword>
<evidence type="ECO:0000256" key="12">
    <source>
        <dbReference type="SAM" id="Phobius"/>
    </source>
</evidence>
<evidence type="ECO:0000256" key="3">
    <source>
        <dbReference type="ARBA" id="ARBA00022448"/>
    </source>
</evidence>
<keyword evidence="3" id="KW-0813">Transport</keyword>